<evidence type="ECO:0008006" key="3">
    <source>
        <dbReference type="Google" id="ProtNLM"/>
    </source>
</evidence>
<protein>
    <recommendedName>
        <fullName evidence="3">Type IV secretion system protein VirB4</fullName>
    </recommendedName>
</protein>
<proteinExistence type="predicted"/>
<dbReference type="Gene3D" id="3.40.50.300">
    <property type="entry name" value="P-loop containing nucleotide triphosphate hydrolases"/>
    <property type="match status" value="1"/>
</dbReference>
<sequence length="850" mass="95613">MGRYQGEPKRVEPLNSKLYSAGVWKKFCLTYAGSLLSGIEMGGTDPTALGEHDRRLFSSVQRALYQSLHPSLSLYQYYFHFEGKEVALRERDDPRSDLLSKRRARFLNSQRLNDSRLFWLLECPAEEHVNNLLSVGMLKHLFQAPFEAESRLLLMQRFRNHDAWIAEERQLQRQADLLEASLKDLSSRSELVSPRSSTMNLQSLWALHRALVNMNPSLLDSAVHEEVPVENWDALLSNGGIEPVEIDGMTCLKFHGPRPVYARIASIIAYGGRYVPEGIWIQTQRSPLMQKGNYLVVNRWVPYSKAGLSMLLRNKANELARQNMKLSAILTGENPNSGMEEKLKNSDHLRKKVKELDDAANTPDRWGSYNSHVVVWNENPLELKSACAEMHTALTESSLTAVWESAGLIELFPTLLPGYAKKSMRAVEFTSSQAGATSIAFKSQKGVTSWGPAKEEPTYILQTRDNCAFGYSEFLADKGLVIATGPTRSGKTFAKNSIASHFMKFGGLYQDIGVDAGAEAMAAFFGSDAGVFRITDPATSHGFNAFFSADPALKEKDGLFVGHLLHLLRIMFELNESADLRSIDKDEQADLDRAIRDILRVDEASMRTLSGLYSHFPKSLKQKLERWVRPGIYGNLFDNEIDGLGTFGRRMGIYNLSGLKDDHRLAALAQTEIFFRVTRLFEDPKLVDRIKQLQIDECQYFLDVPGAVQFLLAKVRTWNKWNAGITLWTQSPQHYAAIPDWQMLRGAATTFLFGAEPKMSTEMRSHYKTVFGASDGIVDGIASLRPQREMFIWQPEADIAQVVQLNVEPEQYVVSTSSPSEQPVIREMFAKYPGDVDKAIAEAVKALRLA</sequence>
<reference evidence="1" key="1">
    <citation type="submission" date="2020-01" db="EMBL/GenBank/DDBJ databases">
        <title>Bacteria Cultured from War Wounds Associated with the Conflict in Eastern Ukraine.</title>
        <authorList>
            <person name="Snesrud E."/>
            <person name="Galac M.R."/>
            <person name="Mc Gann P."/>
            <person name="Valentine K."/>
            <person name="Viacheslav K."/>
        </authorList>
    </citation>
    <scope>NUCLEOTIDE SEQUENCE</scope>
    <source>
        <strain evidence="1">VNMU148</strain>
    </source>
</reference>
<accession>A0A6B1YLE4</accession>
<dbReference type="SUPFAM" id="SSF52540">
    <property type="entry name" value="P-loop containing nucleoside triphosphate hydrolases"/>
    <property type="match status" value="1"/>
</dbReference>
<comment type="caution">
    <text evidence="1">The sequence shown here is derived from an EMBL/GenBank/DDBJ whole genome shotgun (WGS) entry which is preliminary data.</text>
</comment>
<organism evidence="1 2">
    <name type="scientific">Pseudomonas aeruginosa</name>
    <dbReference type="NCBI Taxonomy" id="287"/>
    <lineage>
        <taxon>Bacteria</taxon>
        <taxon>Pseudomonadati</taxon>
        <taxon>Pseudomonadota</taxon>
        <taxon>Gammaproteobacteria</taxon>
        <taxon>Pseudomonadales</taxon>
        <taxon>Pseudomonadaceae</taxon>
        <taxon>Pseudomonas</taxon>
    </lineage>
</organism>
<evidence type="ECO:0000313" key="2">
    <source>
        <dbReference type="Proteomes" id="UP000644192"/>
    </source>
</evidence>
<gene>
    <name evidence="1" type="ORF">GUL26_36205</name>
</gene>
<evidence type="ECO:0000313" key="1">
    <source>
        <dbReference type="EMBL" id="MZZ17700.1"/>
    </source>
</evidence>
<dbReference type="InterPro" id="IPR027417">
    <property type="entry name" value="P-loop_NTPase"/>
</dbReference>
<dbReference type="RefSeq" id="WP_128671343.1">
    <property type="nucleotide sequence ID" value="NZ_JAXCOQ010000015.1"/>
</dbReference>
<dbReference type="EMBL" id="WXZT01000058">
    <property type="protein sequence ID" value="MZZ17700.1"/>
    <property type="molecule type" value="Genomic_DNA"/>
</dbReference>
<dbReference type="AlphaFoldDB" id="A0A6B1YLE4"/>
<dbReference type="Proteomes" id="UP000644192">
    <property type="component" value="Unassembled WGS sequence"/>
</dbReference>
<name>A0A6B1YLE4_PSEAI</name>